<feature type="transmembrane region" description="Helical" evidence="1">
    <location>
        <begin position="626"/>
        <end position="648"/>
    </location>
</feature>
<dbReference type="RefSeq" id="XP_023930354.1">
    <property type="nucleotide sequence ID" value="XM_024074586.1"/>
</dbReference>
<accession>A0A1S3J3J8</accession>
<keyword evidence="1" id="KW-0812">Transmembrane</keyword>
<dbReference type="SUPFAM" id="SSF49265">
    <property type="entry name" value="Fibronectin type III"/>
    <property type="match status" value="3"/>
</dbReference>
<dbReference type="PROSITE" id="PS50853">
    <property type="entry name" value="FN3"/>
    <property type="match status" value="2"/>
</dbReference>
<keyword evidence="4" id="KW-1185">Reference proteome</keyword>
<dbReference type="InterPro" id="IPR003961">
    <property type="entry name" value="FN3_dom"/>
</dbReference>
<dbReference type="CDD" id="cd00063">
    <property type="entry name" value="FN3"/>
    <property type="match status" value="2"/>
</dbReference>
<dbReference type="InterPro" id="IPR036116">
    <property type="entry name" value="FN3_sf"/>
</dbReference>
<reference evidence="5 6" key="1">
    <citation type="submission" date="2025-04" db="UniProtKB">
        <authorList>
            <consortium name="RefSeq"/>
        </authorList>
    </citation>
    <scope>IDENTIFICATION</scope>
    <source>
        <tissue evidence="5 6">Gonads</tissue>
    </source>
</reference>
<evidence type="ECO:0000313" key="5">
    <source>
        <dbReference type="RefSeq" id="XP_013404975.1"/>
    </source>
</evidence>
<dbReference type="Gene3D" id="2.60.40.10">
    <property type="entry name" value="Immunoglobulins"/>
    <property type="match status" value="3"/>
</dbReference>
<protein>
    <submittedName>
        <fullName evidence="5 6">Uncharacterized protein LOC106169882 isoform X1</fullName>
    </submittedName>
</protein>
<dbReference type="OrthoDB" id="6071279at2759"/>
<keyword evidence="1" id="KW-0472">Membrane</keyword>
<evidence type="ECO:0000313" key="4">
    <source>
        <dbReference type="Proteomes" id="UP000085678"/>
    </source>
</evidence>
<gene>
    <name evidence="5 6 7" type="primary">LOC106169882</name>
</gene>
<dbReference type="GeneID" id="106169882"/>
<name>A0A1S3J3J8_LINAN</name>
<feature type="domain" description="Fibronectin type-III" evidence="3">
    <location>
        <begin position="222"/>
        <end position="321"/>
    </location>
</feature>
<evidence type="ECO:0000259" key="3">
    <source>
        <dbReference type="PROSITE" id="PS50853"/>
    </source>
</evidence>
<evidence type="ECO:0000313" key="7">
    <source>
        <dbReference type="RefSeq" id="XP_023930354.1"/>
    </source>
</evidence>
<dbReference type="InterPro" id="IPR050713">
    <property type="entry name" value="RTP_Phos/Ushers"/>
</dbReference>
<evidence type="ECO:0000256" key="2">
    <source>
        <dbReference type="SAM" id="SignalP"/>
    </source>
</evidence>
<dbReference type="PANTHER" id="PTHR46957">
    <property type="entry name" value="CYTOKINE RECEPTOR"/>
    <property type="match status" value="1"/>
</dbReference>
<proteinExistence type="predicted"/>
<dbReference type="Pfam" id="PF00041">
    <property type="entry name" value="fn3"/>
    <property type="match status" value="1"/>
</dbReference>
<dbReference type="RefSeq" id="XP_013404975.1">
    <property type="nucleotide sequence ID" value="XM_013549521.2"/>
</dbReference>
<dbReference type="RefSeq" id="XP_023930353.1">
    <property type="nucleotide sequence ID" value="XM_024074585.1"/>
</dbReference>
<dbReference type="PANTHER" id="PTHR46957:SF3">
    <property type="entry name" value="CYTOKINE RECEPTOR"/>
    <property type="match status" value="1"/>
</dbReference>
<feature type="chain" id="PRO_5010200806" evidence="2">
    <location>
        <begin position="23"/>
        <end position="961"/>
    </location>
</feature>
<dbReference type="SMART" id="SM00060">
    <property type="entry name" value="FN3"/>
    <property type="match status" value="4"/>
</dbReference>
<feature type="signal peptide" evidence="2">
    <location>
        <begin position="1"/>
        <end position="22"/>
    </location>
</feature>
<sequence>MMPLLIYTVSMVASALVSEVWSCVYLTPTDPYLPVMSNLTLTCTANDTIGQKPLCVSRVDDKRRHICSDTGHLTETFSNLTKADSGIYECRQNVSAEERKMPSDDCQNFAYTTIHIGDPPVPPSNFTCTVYAQVEMVCTWERRHSEEDDVKLIWTMYPYSRKDSHPCPNPIVNGCRWVRNEPKERMDWMFEPNQLYQFVLVVNNSYGQLEVQHRLDVGKLIKPSKVLNLKAVSGSRKISLTWEKPQMELATLLSFNFRISYTGHANWLPRTSHVLTVNTTSVVIRNLFPAVRYTILVIAVPSCGGYDSDEAILSAVTLDEAPTEPPVVNSGSYSNTRCGAKCRHITFFWKRMEEQYTNRIIRYTLELYPGNITLKVFGSGAQATVKHLSTELHYTVLLKAWTKAGPSPQASWAVLPLRRNSLHLKNIASMLKNGSVMLRWSPTVGNVTVYWCRGGADHMCKEEMSWATLPASRGHYEVPLDTKVPDDILYAASLERAGRSAGLQWTDCLYHYMAVPSSSPQLKVWGSHMPGQLYLEWKLPSCQELGHAQLTGYNLQYGIKDRSMCDLTKWTTVKVLSELTTSYILRGLSPKQSYCVRIQAVSEAGKGPFSRPPQKAMTMGLTNSEIGGLAGGTIVAITMVGIGIYSCFRYWHHCFKYVYSKIVITLPDDPIEPVELCLKENEVASPFYLSQEDNTKYFLLDRKQIRPDSGCGIPSSPDLLKEKMFDFDDATINSDSVFFAFTLKNAEQGKCNKEKASFDGEMKKYGQDSENPALQVIRQTSVDSGHVSEETFPSRQNSTYGIPYHVYSKESSSSGNPDTLMVVEAKSDENINDLNSDQFDESNKQLISNTRAEAAVNESIPTKAHNDYYSKFAFKPELTLALGQTVQKIKKDEETQICEDPLQQLPLINYKKSAHVHVCSQTLLHEEDMNTNGKSQQSCYLEGQALPPVTVTSYIQLEELQ</sequence>
<keyword evidence="2" id="KW-0732">Signal</keyword>
<dbReference type="GO" id="GO:0016020">
    <property type="term" value="C:membrane"/>
    <property type="evidence" value="ECO:0007669"/>
    <property type="project" value="UniProtKB-SubCell"/>
</dbReference>
<dbReference type="Proteomes" id="UP000085678">
    <property type="component" value="Unplaced"/>
</dbReference>
<evidence type="ECO:0000313" key="6">
    <source>
        <dbReference type="RefSeq" id="XP_023930353.1"/>
    </source>
</evidence>
<feature type="domain" description="Fibronectin type-III" evidence="3">
    <location>
        <begin position="516"/>
        <end position="621"/>
    </location>
</feature>
<dbReference type="InterPro" id="IPR013783">
    <property type="entry name" value="Ig-like_fold"/>
</dbReference>
<dbReference type="AlphaFoldDB" id="A0A1S3J3J8"/>
<organism evidence="4 5">
    <name type="scientific">Lingula anatina</name>
    <name type="common">Brachiopod</name>
    <name type="synonym">Lingula unguis</name>
    <dbReference type="NCBI Taxonomy" id="7574"/>
    <lineage>
        <taxon>Eukaryota</taxon>
        <taxon>Metazoa</taxon>
        <taxon>Spiralia</taxon>
        <taxon>Lophotrochozoa</taxon>
        <taxon>Brachiopoda</taxon>
        <taxon>Linguliformea</taxon>
        <taxon>Lingulata</taxon>
        <taxon>Lingulida</taxon>
        <taxon>Linguloidea</taxon>
        <taxon>Lingulidae</taxon>
        <taxon>Lingula</taxon>
    </lineage>
</organism>
<dbReference type="KEGG" id="lak:106169882"/>
<evidence type="ECO:0000256" key="1">
    <source>
        <dbReference type="SAM" id="Phobius"/>
    </source>
</evidence>
<keyword evidence="1" id="KW-1133">Transmembrane helix</keyword>